<dbReference type="AlphaFoldDB" id="A0A3P5Y241"/>
<gene>
    <name evidence="2" type="primary">futA1</name>
    <name evidence="2" type="ORF">FMV2238Y02_04190</name>
</gene>
<sequence>MTKLKGKWFIGLLCLVILALSGGALALKTLSSKQQMPKELVILSPNSQTILTSTIPAFEEKYGIKVRLIQGGTGQLIDQLRQKNKQLKADIFFGGNYTQFESHKDLFESYVSPQVATVISDYQLPSHRATPYTINGSVLIVNNELAQGLTITSYEDLLQPALKGKIAFADPNSSSSAFSQLTNILLAKGGYTNADAWAYMKRLLVNMNSIRATSSSEVYQSVAEGKMIVGLTYEDPCINLQKSGANVSIVYPKEGTVFVPSSVAIIKDAPNLTEAKLFINFMLSRDVQNAFGQSTSNRPIRQDAQTSHDMKALETIATLKEDYAYVTKHKKKIVATYNQLRQRLEKAKEG</sequence>
<dbReference type="PANTHER" id="PTHR30006">
    <property type="entry name" value="THIAMINE-BINDING PERIPLASMIC PROTEIN-RELATED"/>
    <property type="match status" value="1"/>
</dbReference>
<dbReference type="InterPro" id="IPR006059">
    <property type="entry name" value="SBP"/>
</dbReference>
<accession>A0A3P5Y241</accession>
<dbReference type="PIRSF" id="PIRSF002825">
    <property type="entry name" value="CfbpA"/>
    <property type="match status" value="1"/>
</dbReference>
<dbReference type="Proteomes" id="UP000280759">
    <property type="component" value="Unassembled WGS sequence"/>
</dbReference>
<reference evidence="2 3" key="1">
    <citation type="submission" date="2018-10" db="EMBL/GenBank/DDBJ databases">
        <authorList>
            <consortium name="Molecular Microbiology and Infection Unit (UMMI)"/>
            <person name="Machado M."/>
        </authorList>
    </citation>
    <scope>NUCLEOTIDE SEQUENCE [LARGE SCALE GENOMIC DNA]</scope>
    <source>
        <strain evidence="2">FMV2238.02</strain>
    </source>
</reference>
<dbReference type="InterPro" id="IPR026045">
    <property type="entry name" value="Ferric-bd"/>
</dbReference>
<evidence type="ECO:0000313" key="2">
    <source>
        <dbReference type="EMBL" id="VDC41995.1"/>
    </source>
</evidence>
<dbReference type="GO" id="GO:0030288">
    <property type="term" value="C:outer membrane-bounded periplasmic space"/>
    <property type="evidence" value="ECO:0007669"/>
    <property type="project" value="TreeGrafter"/>
</dbReference>
<dbReference type="Gene3D" id="3.40.190.10">
    <property type="entry name" value="Periplasmic binding protein-like II"/>
    <property type="match status" value="2"/>
</dbReference>
<evidence type="ECO:0000256" key="1">
    <source>
        <dbReference type="ARBA" id="ARBA00022729"/>
    </source>
</evidence>
<dbReference type="PANTHER" id="PTHR30006:SF2">
    <property type="entry name" value="ABC TRANSPORTER SUBSTRATE-BINDING PROTEIN"/>
    <property type="match status" value="1"/>
</dbReference>
<organism evidence="2 3">
    <name type="scientific">Streptococcus canis</name>
    <dbReference type="NCBI Taxonomy" id="1329"/>
    <lineage>
        <taxon>Bacteria</taxon>
        <taxon>Bacillati</taxon>
        <taxon>Bacillota</taxon>
        <taxon>Bacilli</taxon>
        <taxon>Lactobacillales</taxon>
        <taxon>Streptococcaceae</taxon>
        <taxon>Streptococcus</taxon>
    </lineage>
</organism>
<keyword evidence="3" id="KW-1185">Reference proteome</keyword>
<evidence type="ECO:0000313" key="3">
    <source>
        <dbReference type="Proteomes" id="UP000280759"/>
    </source>
</evidence>
<name>A0A3P5Y241_STRCB</name>
<dbReference type="Pfam" id="PF13416">
    <property type="entry name" value="SBP_bac_8"/>
    <property type="match status" value="1"/>
</dbReference>
<dbReference type="RefSeq" id="WP_125073835.1">
    <property type="nucleotide sequence ID" value="NZ_JAGQEU010000073.1"/>
</dbReference>
<dbReference type="GO" id="GO:0030976">
    <property type="term" value="F:thiamine pyrophosphate binding"/>
    <property type="evidence" value="ECO:0007669"/>
    <property type="project" value="TreeGrafter"/>
</dbReference>
<dbReference type="EMBL" id="UXEP01000005">
    <property type="protein sequence ID" value="VDC41995.1"/>
    <property type="molecule type" value="Genomic_DNA"/>
</dbReference>
<dbReference type="GO" id="GO:0030975">
    <property type="term" value="F:thiamine binding"/>
    <property type="evidence" value="ECO:0007669"/>
    <property type="project" value="TreeGrafter"/>
</dbReference>
<dbReference type="SUPFAM" id="SSF53850">
    <property type="entry name" value="Periplasmic binding protein-like II"/>
    <property type="match status" value="1"/>
</dbReference>
<proteinExistence type="predicted"/>
<protein>
    <submittedName>
        <fullName evidence="2">Iron uptake protein A1</fullName>
    </submittedName>
</protein>
<dbReference type="GO" id="GO:0015888">
    <property type="term" value="P:thiamine transport"/>
    <property type="evidence" value="ECO:0007669"/>
    <property type="project" value="TreeGrafter"/>
</dbReference>
<keyword evidence="1" id="KW-0732">Signal</keyword>